<dbReference type="GO" id="GO:0004518">
    <property type="term" value="F:nuclease activity"/>
    <property type="evidence" value="ECO:0007669"/>
    <property type="project" value="UniProtKB-KW"/>
</dbReference>
<dbReference type="GO" id="GO:0006397">
    <property type="term" value="P:mRNA processing"/>
    <property type="evidence" value="ECO:0007669"/>
    <property type="project" value="UniProtKB-ARBA"/>
</dbReference>
<feature type="transmembrane region" description="Helical" evidence="12">
    <location>
        <begin position="102"/>
        <end position="123"/>
    </location>
</feature>
<dbReference type="FunFam" id="2.40.50.90:FF:000010">
    <property type="entry name" value="Ribonuclease"/>
    <property type="match status" value="1"/>
</dbReference>
<feature type="transmembrane region" description="Helical" evidence="12">
    <location>
        <begin position="144"/>
        <end position="170"/>
    </location>
</feature>
<dbReference type="PROSITE" id="PS50830">
    <property type="entry name" value="TNASE_3"/>
    <property type="match status" value="5"/>
</dbReference>
<evidence type="ECO:0000259" key="14">
    <source>
        <dbReference type="PROSITE" id="PS50830"/>
    </source>
</evidence>
<dbReference type="FunFam" id="2.40.50.90:FF:000015">
    <property type="entry name" value="Ribonuclease"/>
    <property type="match status" value="1"/>
</dbReference>
<dbReference type="InterPro" id="IPR035437">
    <property type="entry name" value="SNase_OB-fold_sf"/>
</dbReference>
<dbReference type="GO" id="GO:0005783">
    <property type="term" value="C:endoplasmic reticulum"/>
    <property type="evidence" value="ECO:0007669"/>
    <property type="project" value="UniProtKB-SubCell"/>
</dbReference>
<dbReference type="GO" id="GO:0010372">
    <property type="term" value="P:positive regulation of gibberellin biosynthetic process"/>
    <property type="evidence" value="ECO:0007669"/>
    <property type="project" value="UniProtKB-ARBA"/>
</dbReference>
<dbReference type="GO" id="GO:0000932">
    <property type="term" value="C:P-body"/>
    <property type="evidence" value="ECO:0007669"/>
    <property type="project" value="UniProtKB-ARBA"/>
</dbReference>
<dbReference type="FunFam" id="2.40.50.90:FF:000018">
    <property type="entry name" value="Ribonuclease"/>
    <property type="match status" value="1"/>
</dbReference>
<dbReference type="Gene3D" id="2.30.30.140">
    <property type="match status" value="1"/>
</dbReference>
<protein>
    <submittedName>
        <fullName evidence="15">Uncharacterized protein</fullName>
    </submittedName>
</protein>
<dbReference type="FunFam" id="2.30.30.140:FF:000018">
    <property type="entry name" value="Serine/threonine-protein kinase 31"/>
    <property type="match status" value="1"/>
</dbReference>
<feature type="transmembrane region" description="Helical" evidence="12">
    <location>
        <begin position="274"/>
        <end position="294"/>
    </location>
</feature>
<organism evidence="15">
    <name type="scientific">Brassica oleracea</name>
    <name type="common">Wild cabbage</name>
    <dbReference type="NCBI Taxonomy" id="3712"/>
    <lineage>
        <taxon>Eukaryota</taxon>
        <taxon>Viridiplantae</taxon>
        <taxon>Streptophyta</taxon>
        <taxon>Embryophyta</taxon>
        <taxon>Tracheophyta</taxon>
        <taxon>Spermatophyta</taxon>
        <taxon>Magnoliopsida</taxon>
        <taxon>eudicotyledons</taxon>
        <taxon>Gunneridae</taxon>
        <taxon>Pentapetalae</taxon>
        <taxon>rosids</taxon>
        <taxon>malvids</taxon>
        <taxon>Brassicales</taxon>
        <taxon>Brassicaceae</taxon>
        <taxon>Brassiceae</taxon>
        <taxon>Brassica</taxon>
    </lineage>
</organism>
<feature type="domain" description="Tudor" evidence="13">
    <location>
        <begin position="1132"/>
        <end position="1197"/>
    </location>
</feature>
<dbReference type="FunFam" id="2.40.50.90:FF:000011">
    <property type="entry name" value="Ribonuclease"/>
    <property type="match status" value="1"/>
</dbReference>
<evidence type="ECO:0000256" key="4">
    <source>
        <dbReference type="ARBA" id="ARBA00022490"/>
    </source>
</evidence>
<feature type="domain" description="TNase-like" evidence="14">
    <location>
        <begin position="544"/>
        <end position="723"/>
    </location>
</feature>
<feature type="domain" description="TNase-like" evidence="14">
    <location>
        <begin position="937"/>
        <end position="1064"/>
    </location>
</feature>
<dbReference type="SMART" id="SM00318">
    <property type="entry name" value="SNc"/>
    <property type="match status" value="4"/>
</dbReference>
<dbReference type="InterPro" id="IPR016071">
    <property type="entry name" value="Staphylococal_nuclease_OB-fold"/>
</dbReference>
<dbReference type="Pfam" id="PF00567">
    <property type="entry name" value="TUDOR"/>
    <property type="match status" value="1"/>
</dbReference>
<dbReference type="GO" id="GO:0006402">
    <property type="term" value="P:mRNA catabolic process"/>
    <property type="evidence" value="ECO:0007669"/>
    <property type="project" value="UniProtKB-ARBA"/>
</dbReference>
<dbReference type="GO" id="GO:0005635">
    <property type="term" value="C:nuclear envelope"/>
    <property type="evidence" value="ECO:0007669"/>
    <property type="project" value="UniProtKB-ARBA"/>
</dbReference>
<dbReference type="CDD" id="cd20443">
    <property type="entry name" value="Tudor_AtTudor1-like"/>
    <property type="match status" value="1"/>
</dbReference>
<feature type="domain" description="TNase-like" evidence="14">
    <location>
        <begin position="365"/>
        <end position="509"/>
    </location>
</feature>
<feature type="domain" description="TNase-like" evidence="14">
    <location>
        <begin position="737"/>
        <end position="907"/>
    </location>
</feature>
<dbReference type="Gene3D" id="2.40.50.90">
    <property type="match status" value="5"/>
</dbReference>
<keyword evidence="12" id="KW-0472">Membrane</keyword>
<dbReference type="PANTHER" id="PTHR12302">
    <property type="entry name" value="EBNA2 BINDING PROTEIN P100"/>
    <property type="match status" value="1"/>
</dbReference>
<keyword evidence="8" id="KW-0378">Hydrolase</keyword>
<evidence type="ECO:0000256" key="5">
    <source>
        <dbReference type="ARBA" id="ARBA00022553"/>
    </source>
</evidence>
<dbReference type="InterPro" id="IPR047395">
    <property type="entry name" value="Tudor_AtTudor1-like"/>
</dbReference>
<feature type="transmembrane region" description="Helical" evidence="12">
    <location>
        <begin position="37"/>
        <end position="60"/>
    </location>
</feature>
<evidence type="ECO:0000256" key="1">
    <source>
        <dbReference type="ARBA" id="ARBA00004240"/>
    </source>
</evidence>
<keyword evidence="9" id="KW-0256">Endoplasmic reticulum</keyword>
<keyword evidence="12" id="KW-0812">Transmembrane</keyword>
<dbReference type="GO" id="GO:0034605">
    <property type="term" value="P:cellular response to heat"/>
    <property type="evidence" value="ECO:0007669"/>
    <property type="project" value="UniProtKB-ARBA"/>
</dbReference>
<dbReference type="GO" id="GO:0003729">
    <property type="term" value="F:mRNA binding"/>
    <property type="evidence" value="ECO:0007669"/>
    <property type="project" value="UniProtKB-ARBA"/>
</dbReference>
<evidence type="ECO:0000256" key="3">
    <source>
        <dbReference type="ARBA" id="ARBA00004556"/>
    </source>
</evidence>
<evidence type="ECO:0000256" key="10">
    <source>
        <dbReference type="ARBA" id="ARBA00022990"/>
    </source>
</evidence>
<evidence type="ECO:0000256" key="11">
    <source>
        <dbReference type="SAM" id="MobiDB-lite"/>
    </source>
</evidence>
<dbReference type="GO" id="GO:0005829">
    <property type="term" value="C:cytosol"/>
    <property type="evidence" value="ECO:0007669"/>
    <property type="project" value="UniProtKB-ARBA"/>
</dbReference>
<feature type="domain" description="TNase-like" evidence="14">
    <location>
        <begin position="1085"/>
        <end position="1320"/>
    </location>
</feature>
<evidence type="ECO:0000256" key="12">
    <source>
        <dbReference type="SAM" id="Phobius"/>
    </source>
</evidence>
<evidence type="ECO:0000313" key="15">
    <source>
        <dbReference type="EMBL" id="VDD27221.1"/>
    </source>
</evidence>
<evidence type="ECO:0000256" key="6">
    <source>
        <dbReference type="ARBA" id="ARBA00022722"/>
    </source>
</evidence>
<dbReference type="SMART" id="SM00333">
    <property type="entry name" value="TUDOR"/>
    <property type="match status" value="1"/>
</dbReference>
<gene>
    <name evidence="15" type="ORF">BOLC2T12218H</name>
</gene>
<dbReference type="GO" id="GO:0010494">
    <property type="term" value="C:cytoplasmic stress granule"/>
    <property type="evidence" value="ECO:0007669"/>
    <property type="project" value="UniProtKB-ARBA"/>
</dbReference>
<keyword evidence="10" id="KW-0007">Acetylation</keyword>
<evidence type="ECO:0000256" key="8">
    <source>
        <dbReference type="ARBA" id="ARBA00022801"/>
    </source>
</evidence>
<evidence type="ECO:0000256" key="2">
    <source>
        <dbReference type="ARBA" id="ARBA00004463"/>
    </source>
</evidence>
<feature type="region of interest" description="Disordered" evidence="11">
    <location>
        <begin position="1317"/>
        <end position="1339"/>
    </location>
</feature>
<comment type="subcellular location">
    <subcellularLocation>
        <location evidence="3">Cytoplasm</location>
        <location evidence="3">Perinuclear region</location>
    </subcellularLocation>
    <subcellularLocation>
        <location evidence="2">Cytoplasmic granule</location>
    </subcellularLocation>
    <subcellularLocation>
        <location evidence="1">Endoplasmic reticulum</location>
    </subcellularLocation>
</comment>
<dbReference type="GO" id="GO:0009651">
    <property type="term" value="P:response to salt stress"/>
    <property type="evidence" value="ECO:0007669"/>
    <property type="project" value="UniProtKB-ARBA"/>
</dbReference>
<keyword evidence="5" id="KW-0597">Phosphoprotein</keyword>
<sequence>MIYYTRTLFEKPHSKFGGSFKNTPSKKKIAKTRMKKTMATTAAAIVLPFSAALLLSQAFFSYSFSSSSSSFHMRLNTLFHGAGFTSSLDFFNTLSLKLSQTLSSSLLTLPFSLTFFLFSKAYVIKLLSNKHDSFYYYLPLLKTYVCNSLFLLSANASAFALFFFIASFGFSSRNVYTLFSLASAIIYSIILANAYVISNLALVSSTSSSSSGGYTTTILKACLLIRGRASTALALALPTNLGLAGVEALFQYRVVRSYYKEDRDMTLIALEGTFIAYLYALFLVLDTIVSFFFYQSCVKNDEDQKKGREDEYSIKIQICGTYDMKICIKGPKCFQEILFSFTSSPDLAPSPNHGSIQRNMASEDQWFKGRVKAVTSGDCLVITALAQSRPGPPPEKTITLSSLIAPKLARRGGIDEPFAWESREFLRKLCIGKEITFKVDYRVEAIGREFGSVYLGSENLAKLVVQNGWAKVREPGGQQNQDKVLNPYIAELLQVEEMAKQEGLGRWSKVPGAAEASVRNLPPSAVGDSGNFDAMGLLAASKGKPMEAIVEQVRDGSTIRVYLLPEFQFVQVFVAGLQAPSMGRRSTQETVVEPDVTSAPNGDASAEPRGPLTSAQRLVASAVSSVEVSSDPFAMEAKYFTELRVLNRDVRIVLEGVDKFNNLIGSVYYSVGETVKDLGLELVENGLAKYVEWSANMMEEEAKKKLKAAELQCKKNRVKMWSNYVPPASNSKAIHDQNFTGKVVEVVSGDCLVVADDSVPFGSPMAERRVCLSSIRSPKIGNPRREEKPAPYAREAKEFLRQKLIGKQVFVNVQMEYQRKISPADGATTSGAGDSRVMDFGSVFLPSATKGDAAAATPGVNIAELIIARGLGTVVRHRDFEERSNHYEALLAAEARAIAGKKGIQSAKDSPAMHVTDLTVASAKKAKDFLPSLHRSRRISAVVEYVLSGHRFKLYIPKETCSIAFAFSGVRCPGRGEPYSEEAIALMRRKIMQRDVEIEIETVDRTGTFLGSMWEGKTNAATFLLEAGVAKMQTGFGADRIPEAHLLELAERSAKNQKLKIWENYVEGEEVVNGGGSKVETRQKETLKVVVTEVLGGGRFYVQTVGDQKVASIQNQLASLSLGDAPIVGSFNPKKGDIVLAQFSLDNSWNRAMIVNAPRGAVQSPEDKLEVFYIDYGNQETVPYSAIRPVEASVSSAPGLAQLCRLAYLKVPSLEEDFGPEAGEYLHSVTLGSGKEFKAVVEERDTSGGKVKGQGTGTELAVTLIAVDDEISVNAAMLQEGIARMEKRKRWEHKDKKEALDALEKYQEEARKSRTGIWQYGDIQSDDEDSVPVRKPGRG</sequence>
<dbReference type="GO" id="GO:0016787">
    <property type="term" value="F:hydrolase activity"/>
    <property type="evidence" value="ECO:0007669"/>
    <property type="project" value="UniProtKB-KW"/>
</dbReference>
<dbReference type="PROSITE" id="PS50304">
    <property type="entry name" value="TUDOR"/>
    <property type="match status" value="1"/>
</dbReference>
<keyword evidence="6" id="KW-0540">Nuclease</keyword>
<dbReference type="Pfam" id="PF00565">
    <property type="entry name" value="SNase"/>
    <property type="match status" value="5"/>
</dbReference>
<dbReference type="PANTHER" id="PTHR12302:SF2">
    <property type="entry name" value="STAPHYLOCOCCAL NUCLEASE DOMAIN-CONTAINING PROTEIN 1"/>
    <property type="match status" value="1"/>
</dbReference>
<dbReference type="SUPFAM" id="SSF50199">
    <property type="entry name" value="Staphylococcal nuclease"/>
    <property type="match status" value="5"/>
</dbReference>
<keyword evidence="4" id="KW-0963">Cytoplasm</keyword>
<proteinExistence type="predicted"/>
<dbReference type="SUPFAM" id="SSF63748">
    <property type="entry name" value="Tudor/PWWP/MBT"/>
    <property type="match status" value="1"/>
</dbReference>
<feature type="transmembrane region" description="Helical" evidence="12">
    <location>
        <begin position="176"/>
        <end position="197"/>
    </location>
</feature>
<evidence type="ECO:0000259" key="13">
    <source>
        <dbReference type="PROSITE" id="PS50304"/>
    </source>
</evidence>
<reference evidence="15" key="1">
    <citation type="submission" date="2018-11" db="EMBL/GenBank/DDBJ databases">
        <authorList>
            <consortium name="Genoscope - CEA"/>
            <person name="William W."/>
        </authorList>
    </citation>
    <scope>NUCLEOTIDE SEQUENCE</scope>
</reference>
<dbReference type="GO" id="GO:0048471">
    <property type="term" value="C:perinuclear region of cytoplasm"/>
    <property type="evidence" value="ECO:0007669"/>
    <property type="project" value="UniProtKB-SubCell"/>
</dbReference>
<dbReference type="InterPro" id="IPR002999">
    <property type="entry name" value="Tudor"/>
</dbReference>
<keyword evidence="12" id="KW-1133">Transmembrane helix</keyword>
<feature type="region of interest" description="Disordered" evidence="11">
    <location>
        <begin position="584"/>
        <end position="610"/>
    </location>
</feature>
<accession>A0A3P6DTU6</accession>
<dbReference type="EMBL" id="LR031874">
    <property type="protein sequence ID" value="VDD27221.1"/>
    <property type="molecule type" value="Genomic_DNA"/>
</dbReference>
<name>A0A3P6DTU6_BRAOL</name>
<evidence type="ECO:0000256" key="7">
    <source>
        <dbReference type="ARBA" id="ARBA00022737"/>
    </source>
</evidence>
<keyword evidence="7" id="KW-0677">Repeat</keyword>
<evidence type="ECO:0000256" key="9">
    <source>
        <dbReference type="ARBA" id="ARBA00022824"/>
    </source>
</evidence>